<evidence type="ECO:0000313" key="2">
    <source>
        <dbReference type="Proteomes" id="UP000240989"/>
    </source>
</evidence>
<proteinExistence type="predicted"/>
<dbReference type="RefSeq" id="WP_045152944.1">
    <property type="nucleotide sequence ID" value="NZ_JZSW01000008.1"/>
</dbReference>
<reference evidence="1 2" key="1">
    <citation type="submission" date="2018-01" db="EMBL/GenBank/DDBJ databases">
        <title>Whole genome sequencing of Histamine producing bacteria.</title>
        <authorList>
            <person name="Butler K."/>
        </authorList>
    </citation>
    <scope>NUCLEOTIDE SEQUENCE [LARGE SCALE GENOMIC DNA]</scope>
    <source>
        <strain evidence="1 2">A6-1</strain>
    </source>
</reference>
<dbReference type="Pfam" id="PF15568">
    <property type="entry name" value="Imm39"/>
    <property type="match status" value="1"/>
</dbReference>
<organism evidence="1 2">
    <name type="scientific">Photobacterium angustum</name>
    <dbReference type="NCBI Taxonomy" id="661"/>
    <lineage>
        <taxon>Bacteria</taxon>
        <taxon>Pseudomonadati</taxon>
        <taxon>Pseudomonadota</taxon>
        <taxon>Gammaproteobacteria</taxon>
        <taxon>Vibrionales</taxon>
        <taxon>Vibrionaceae</taxon>
        <taxon>Photobacterium</taxon>
    </lineage>
</organism>
<dbReference type="InterPro" id="IPR029081">
    <property type="entry name" value="Imm39"/>
</dbReference>
<sequence>MADQRILLIGGVSLMKGRVKEAGPVMREICDELEPMLQDIGFLNEAPFKTISMIICFGEKDDLTPQYDPINKRHSELPVGVELELAGLRTASKDVVKAAFVTATIDVLLDVSEKYGLPNAPLKTIAGM</sequence>
<accession>A0ABX5H0C8</accession>
<comment type="caution">
    <text evidence="1">The sequence shown here is derived from an EMBL/GenBank/DDBJ whole genome shotgun (WGS) entry which is preliminary data.</text>
</comment>
<keyword evidence="2" id="KW-1185">Reference proteome</keyword>
<dbReference type="Proteomes" id="UP000240989">
    <property type="component" value="Unassembled WGS sequence"/>
</dbReference>
<gene>
    <name evidence="1" type="ORF">C0W27_17755</name>
</gene>
<evidence type="ECO:0000313" key="1">
    <source>
        <dbReference type="EMBL" id="PSX05908.1"/>
    </source>
</evidence>
<name>A0ABX5H0C8_PHOAN</name>
<protein>
    <submittedName>
        <fullName evidence="1">Uncharacterized protein</fullName>
    </submittedName>
</protein>
<dbReference type="EMBL" id="PYOU01000018">
    <property type="protein sequence ID" value="PSX05908.1"/>
    <property type="molecule type" value="Genomic_DNA"/>
</dbReference>